<dbReference type="Pfam" id="PF13621">
    <property type="entry name" value="Cupin_8"/>
    <property type="match status" value="1"/>
</dbReference>
<dbReference type="Proteomes" id="UP001432075">
    <property type="component" value="Chromosome"/>
</dbReference>
<sequence>MPAPGRRALRGRRGTWPGLFRRWRNDMAAPDAVSDPDGTAGVEVTRMSFDDFLAVGPRGLYEADRPVVIKLPGSAQGLGRDEVAARLAELTVTLFTEPGDKNHPGRWETRDIKLREFFADEGLLTSADTWHRVVSNIRANPADVNAVIGFDAEEFFGYGKSLYAANLWISHRGVFTKNHFDEFENFNIALEGRKRFIIAPPGVRAYYPRSVLRGFGDKSEVVDLDDVDLKRYPRLAAKLAQRRDFVLEPGHMLYLPLGWWHQAESLDEMNINVNFWLKSKKILHRPHVLGVALYTYAYRRLKGVYSYRPTEVNS</sequence>
<dbReference type="SUPFAM" id="SSF51197">
    <property type="entry name" value="Clavaminate synthase-like"/>
    <property type="match status" value="1"/>
</dbReference>
<dbReference type="InterPro" id="IPR041667">
    <property type="entry name" value="Cupin_8"/>
</dbReference>
<dbReference type="EMBL" id="CP108057">
    <property type="protein sequence ID" value="WUO50718.1"/>
    <property type="molecule type" value="Genomic_DNA"/>
</dbReference>
<dbReference type="Gene3D" id="2.60.120.10">
    <property type="entry name" value="Jelly Rolls"/>
    <property type="match status" value="1"/>
</dbReference>
<dbReference type="InterPro" id="IPR014710">
    <property type="entry name" value="RmlC-like_jellyroll"/>
</dbReference>
<dbReference type="SMART" id="SM00558">
    <property type="entry name" value="JmjC"/>
    <property type="match status" value="1"/>
</dbReference>
<feature type="domain" description="JmjC" evidence="1">
    <location>
        <begin position="129"/>
        <end position="292"/>
    </location>
</feature>
<keyword evidence="3" id="KW-1185">Reference proteome</keyword>
<dbReference type="PANTHER" id="PTHR12461">
    <property type="entry name" value="HYPOXIA-INDUCIBLE FACTOR 1 ALPHA INHIBITOR-RELATED"/>
    <property type="match status" value="1"/>
</dbReference>
<evidence type="ECO:0000313" key="3">
    <source>
        <dbReference type="Proteomes" id="UP001432075"/>
    </source>
</evidence>
<evidence type="ECO:0000259" key="1">
    <source>
        <dbReference type="PROSITE" id="PS51184"/>
    </source>
</evidence>
<dbReference type="PANTHER" id="PTHR12461:SF105">
    <property type="entry name" value="HYPOXIA-INDUCIBLE FACTOR 1-ALPHA INHIBITOR"/>
    <property type="match status" value="1"/>
</dbReference>
<gene>
    <name evidence="2" type="ORF">OHU17_05380</name>
</gene>
<protein>
    <submittedName>
        <fullName evidence="2">Cupin-like domain-containing protein</fullName>
    </submittedName>
</protein>
<reference evidence="2" key="1">
    <citation type="submission" date="2022-10" db="EMBL/GenBank/DDBJ databases">
        <title>The complete genomes of actinobacterial strains from the NBC collection.</title>
        <authorList>
            <person name="Joergensen T.S."/>
            <person name="Alvarez Arevalo M."/>
            <person name="Sterndorff E.B."/>
            <person name="Faurdal D."/>
            <person name="Vuksanovic O."/>
            <person name="Mourched A.-S."/>
            <person name="Charusanti P."/>
            <person name="Shaw S."/>
            <person name="Blin K."/>
            <person name="Weber T."/>
        </authorList>
    </citation>
    <scope>NUCLEOTIDE SEQUENCE</scope>
    <source>
        <strain evidence="2">NBC_00283</strain>
    </source>
</reference>
<dbReference type="PROSITE" id="PS51184">
    <property type="entry name" value="JMJC"/>
    <property type="match status" value="1"/>
</dbReference>
<evidence type="ECO:0000313" key="2">
    <source>
        <dbReference type="EMBL" id="WUO50718.1"/>
    </source>
</evidence>
<name>A0ABZ1RVQ9_9ACTN</name>
<dbReference type="InterPro" id="IPR003347">
    <property type="entry name" value="JmjC_dom"/>
</dbReference>
<accession>A0ABZ1RVQ9</accession>
<organism evidence="2 3">
    <name type="scientific">Streptomyces goshikiensis</name>
    <dbReference type="NCBI Taxonomy" id="1942"/>
    <lineage>
        <taxon>Bacteria</taxon>
        <taxon>Bacillati</taxon>
        <taxon>Actinomycetota</taxon>
        <taxon>Actinomycetes</taxon>
        <taxon>Kitasatosporales</taxon>
        <taxon>Streptomycetaceae</taxon>
        <taxon>Streptomyces</taxon>
    </lineage>
</organism>
<proteinExistence type="predicted"/>